<dbReference type="OrthoDB" id="3186544at2"/>
<dbReference type="EMBL" id="JALN02000003">
    <property type="protein sequence ID" value="KDE96809.1"/>
    <property type="molecule type" value="Genomic_DNA"/>
</dbReference>
<dbReference type="InterPro" id="IPR036388">
    <property type="entry name" value="WH-like_DNA-bd_sf"/>
</dbReference>
<evidence type="ECO:0000259" key="1">
    <source>
        <dbReference type="Pfam" id="PF03551"/>
    </source>
</evidence>
<dbReference type="RefSeq" id="WP_036349227.1">
    <property type="nucleotide sequence ID" value="NZ_JALN02000003.1"/>
</dbReference>
<dbReference type="InterPro" id="IPR005149">
    <property type="entry name" value="Tscrpt_reg_PadR_N"/>
</dbReference>
<dbReference type="Proteomes" id="UP000022835">
    <property type="component" value="Unassembled WGS sequence"/>
</dbReference>
<reference evidence="2" key="1">
    <citation type="submission" date="2014-05" db="EMBL/GenBank/DDBJ databases">
        <title>Genome sequence of Mycobacterium aromaticivorans strain JS19b1T (= DSM 45407T).</title>
        <authorList>
            <person name="Kwak Y."/>
            <person name="Park G.-S."/>
            <person name="Li Q.X."/>
            <person name="Lee S.-E."/>
            <person name="Shin J.-H."/>
        </authorList>
    </citation>
    <scope>NUCLEOTIDE SEQUENCE [LARGE SCALE GENOMIC DNA]</scope>
    <source>
        <strain evidence="2">JS19b1</strain>
    </source>
</reference>
<dbReference type="PANTHER" id="PTHR43252">
    <property type="entry name" value="TRANSCRIPTIONAL REGULATOR YQJI"/>
    <property type="match status" value="1"/>
</dbReference>
<evidence type="ECO:0000313" key="3">
    <source>
        <dbReference type="Proteomes" id="UP000022835"/>
    </source>
</evidence>
<dbReference type="Pfam" id="PF03551">
    <property type="entry name" value="PadR"/>
    <property type="match status" value="1"/>
</dbReference>
<dbReference type="Gene3D" id="1.10.10.10">
    <property type="entry name" value="Winged helix-like DNA-binding domain superfamily/Winged helix DNA-binding domain"/>
    <property type="match status" value="1"/>
</dbReference>
<dbReference type="InterPro" id="IPR036390">
    <property type="entry name" value="WH_DNA-bd_sf"/>
</dbReference>
<organism evidence="2 3">
    <name type="scientific">Mycolicibacterium aromaticivorans JS19b1 = JCM 16368</name>
    <dbReference type="NCBI Taxonomy" id="1440774"/>
    <lineage>
        <taxon>Bacteria</taxon>
        <taxon>Bacillati</taxon>
        <taxon>Actinomycetota</taxon>
        <taxon>Actinomycetes</taxon>
        <taxon>Mycobacteriales</taxon>
        <taxon>Mycobacteriaceae</taxon>
        <taxon>Mycolicibacterium</taxon>
    </lineage>
</organism>
<dbReference type="STRING" id="1440774.Y900_029675"/>
<gene>
    <name evidence="2" type="ORF">Y900_029675</name>
</gene>
<feature type="domain" description="Transcription regulator PadR N-terminal" evidence="1">
    <location>
        <begin position="12"/>
        <end position="84"/>
    </location>
</feature>
<evidence type="ECO:0000313" key="2">
    <source>
        <dbReference type="EMBL" id="KDE96809.1"/>
    </source>
</evidence>
<name>A0A064C882_9MYCO</name>
<keyword evidence="3" id="KW-1185">Reference proteome</keyword>
<comment type="caution">
    <text evidence="2">The sequence shown here is derived from an EMBL/GenBank/DDBJ whole genome shotgun (WGS) entry which is preliminary data.</text>
</comment>
<accession>A0A064C882</accession>
<dbReference type="AlphaFoldDB" id="A0A064C882"/>
<protein>
    <submittedName>
        <fullName evidence="2">PadR family transcriptional regulator</fullName>
    </submittedName>
</protein>
<proteinExistence type="predicted"/>
<sequence length="207" mass="23700">MTSKPTTTSFALLGLLGIKPWTAYEIVAQIKRGMYFFWPRSDAHLYAELKRLVEREHATAEVVDGRRKQATRYAITPQGRAALKDWFGSEPAAPLLEVEGFLRLFLGDQATKEELRSALEATARHARELHAKGATLIEELLDTGGPFPQRLHLIERQSTFLDGFYRNLIEWCEQSIIEIEQWPDTRNVGLTPRGRTQWERILAEPEP</sequence>
<dbReference type="eggNOG" id="COG1695">
    <property type="taxonomic scope" value="Bacteria"/>
</dbReference>
<dbReference type="SUPFAM" id="SSF46785">
    <property type="entry name" value="Winged helix' DNA-binding domain"/>
    <property type="match status" value="1"/>
</dbReference>
<dbReference type="PANTHER" id="PTHR43252:SF4">
    <property type="entry name" value="TRANSCRIPTIONAL REGULATORY PROTEIN"/>
    <property type="match status" value="1"/>
</dbReference>